<organism evidence="1 2">
    <name type="scientific">Antarcticirhabdus aurantiaca</name>
    <dbReference type="NCBI Taxonomy" id="2606717"/>
    <lineage>
        <taxon>Bacteria</taxon>
        <taxon>Pseudomonadati</taxon>
        <taxon>Pseudomonadota</taxon>
        <taxon>Alphaproteobacteria</taxon>
        <taxon>Hyphomicrobiales</taxon>
        <taxon>Aurantimonadaceae</taxon>
        <taxon>Antarcticirhabdus</taxon>
    </lineage>
</organism>
<evidence type="ECO:0000313" key="1">
    <source>
        <dbReference type="EMBL" id="WAJ31110.1"/>
    </source>
</evidence>
<protein>
    <submittedName>
        <fullName evidence="1">Acyltransferase</fullName>
    </submittedName>
</protein>
<accession>A0ACD4NW21</accession>
<proteinExistence type="predicted"/>
<keyword evidence="1" id="KW-0012">Acyltransferase</keyword>
<gene>
    <name evidence="1" type="ORF">OXU80_13285</name>
</gene>
<evidence type="ECO:0000313" key="2">
    <source>
        <dbReference type="Proteomes" id="UP001163223"/>
    </source>
</evidence>
<dbReference type="Proteomes" id="UP001163223">
    <property type="component" value="Chromosome"/>
</dbReference>
<reference evidence="1" key="1">
    <citation type="submission" date="2022-11" db="EMBL/GenBank/DDBJ databases">
        <title>beta-Carotene-producing bacterium, Jeongeuplla avenae sp. nov., alleviates the salt stress of Arabidopsis seedlings.</title>
        <authorList>
            <person name="Jiang L."/>
            <person name="Lee J."/>
        </authorList>
    </citation>
    <scope>NUCLEOTIDE SEQUENCE</scope>
    <source>
        <strain evidence="1">DY_R2A_6</strain>
    </source>
</reference>
<keyword evidence="2" id="KW-1185">Reference proteome</keyword>
<dbReference type="EMBL" id="CP113520">
    <property type="protein sequence ID" value="WAJ31110.1"/>
    <property type="molecule type" value="Genomic_DNA"/>
</dbReference>
<keyword evidence="1" id="KW-0808">Transferase</keyword>
<name>A0ACD4NW21_9HYPH</name>
<sequence>MSAAGAQILAPPHLPREFVSIQALRFLAAFVVVVYHAGVAGAHHGFLGAEWESVLRLSEVGKAGVHVFFVISGFIMVYATAGQRRDLAGAATFLRRRFLRIYPIYWLYAAIYLVFHALVLQTHAHGLGDTALALLLWPGYSEGIIGPGWTLSYEVYFYAAFALCFCLPPFVSLATLSGLLVGMIGLGIVLDLPESPWGVLTNPLLLEFLAGAWAAKLIMARQLPAWTGDAALLLGIGGFAAGLAAGLPGMPTVVLWGVPSLLLVVGLVVRETTGRLPRSFRRLRPLGDGSYSVYLLHTLVLDLVLLAAVLLGAGDTSFVPVLVAVLVSCILGQAAFATIERPFLEAVRRRRVRAAPPVPA</sequence>